<comment type="caution">
    <text evidence="2">The sequence shown here is derived from an EMBL/GenBank/DDBJ whole genome shotgun (WGS) entry which is preliminary data.</text>
</comment>
<dbReference type="Proteomes" id="UP000295793">
    <property type="component" value="Unassembled WGS sequence"/>
</dbReference>
<gene>
    <name evidence="2" type="ORF">BCF53_10982</name>
</gene>
<feature type="domain" description="Damage-control phosphatase ARMT1-like metal-binding" evidence="1">
    <location>
        <begin position="11"/>
        <end position="293"/>
    </location>
</feature>
<evidence type="ECO:0000313" key="2">
    <source>
        <dbReference type="EMBL" id="TCS40373.1"/>
    </source>
</evidence>
<protein>
    <recommendedName>
        <fullName evidence="1">Damage-control phosphatase ARMT1-like metal-binding domain-containing protein</fullName>
    </recommendedName>
</protein>
<dbReference type="Gene3D" id="1.10.285.20">
    <property type="entry name" value="Uncharacterised protein PF01937, DUF89, domain 2"/>
    <property type="match status" value="1"/>
</dbReference>
<dbReference type="PIRSF" id="PIRSF006593">
    <property type="entry name" value="UCP006593"/>
    <property type="match status" value="1"/>
</dbReference>
<dbReference type="AlphaFoldDB" id="A0A4R3I6E3"/>
<name>A0A4R3I6E3_9GAMM</name>
<dbReference type="InterPro" id="IPR002791">
    <property type="entry name" value="ARMT1-like_metal-bd"/>
</dbReference>
<accession>A0A4R3I6E3</accession>
<dbReference type="RefSeq" id="WP_132701884.1">
    <property type="nucleotide sequence ID" value="NZ_SLZR01000009.1"/>
</dbReference>
<keyword evidence="3" id="KW-1185">Reference proteome</keyword>
<evidence type="ECO:0000259" key="1">
    <source>
        <dbReference type="Pfam" id="PF01937"/>
    </source>
</evidence>
<dbReference type="InterPro" id="IPR014444">
    <property type="entry name" value="PH1575-like"/>
</dbReference>
<dbReference type="EMBL" id="SLZR01000009">
    <property type="protein sequence ID" value="TCS40373.1"/>
    <property type="molecule type" value="Genomic_DNA"/>
</dbReference>
<reference evidence="2 3" key="1">
    <citation type="submission" date="2019-03" db="EMBL/GenBank/DDBJ databases">
        <title>Genomic Encyclopedia of Archaeal and Bacterial Type Strains, Phase II (KMG-II): from individual species to whole genera.</title>
        <authorList>
            <person name="Goeker M."/>
        </authorList>
    </citation>
    <scope>NUCLEOTIDE SEQUENCE [LARGE SCALE GENOMIC DNA]</scope>
    <source>
        <strain evidence="2 3">DSM 15388</strain>
    </source>
</reference>
<dbReference type="Pfam" id="PF01937">
    <property type="entry name" value="ARMT1-like_dom"/>
    <property type="match status" value="1"/>
</dbReference>
<dbReference type="OrthoDB" id="9796465at2"/>
<organism evidence="2 3">
    <name type="scientific">Reinekea marinisedimentorum</name>
    <dbReference type="NCBI Taxonomy" id="230495"/>
    <lineage>
        <taxon>Bacteria</taxon>
        <taxon>Pseudomonadati</taxon>
        <taxon>Pseudomonadota</taxon>
        <taxon>Gammaproteobacteria</taxon>
        <taxon>Oceanospirillales</taxon>
        <taxon>Saccharospirillaceae</taxon>
        <taxon>Reinekea</taxon>
    </lineage>
</organism>
<dbReference type="SUPFAM" id="SSF111321">
    <property type="entry name" value="AF1104-like"/>
    <property type="match status" value="1"/>
</dbReference>
<proteinExistence type="predicted"/>
<dbReference type="Gene3D" id="3.40.50.10880">
    <property type="entry name" value="Uncharacterised protein PF01937, DUF89, domain 3"/>
    <property type="match status" value="1"/>
</dbReference>
<evidence type="ECO:0000313" key="3">
    <source>
        <dbReference type="Proteomes" id="UP000295793"/>
    </source>
</evidence>
<dbReference type="InterPro" id="IPR036075">
    <property type="entry name" value="ARMT-1-like_metal-bd_sf"/>
</dbReference>
<sequence length="298" mass="32803">MTAHSTVTAIAPACQVCVRNQAQSAARFARLNKQQTEHVMAVVAQQIEQSRTKPIIVQNIVRTVADAIINELCAAEDFDIYGSVKELSNKIACQYINTFKKQIEQSDSPLEKAIQIAAAGNIIDFGAKSHGEIDIEKELENLNKTGFNRYDINPFRAALERAKSLLYICDNSGEIVCDMLFITQLKKQYPRLTITAAVREKPIINDATMQDARSIGLTDVVSVISSGSIYPGTILNETCSEFKSLYKSSDVVLSKGQGNYETLLPTSDKRLFFLLRIKCEAMAALSSVEIGSLVLLQG</sequence>